<proteinExistence type="predicted"/>
<gene>
    <name evidence="1" type="ORF">VSR83_18615</name>
</gene>
<keyword evidence="2" id="KW-1185">Reference proteome</keyword>
<name>A0ACC6RK59_9BURK</name>
<protein>
    <submittedName>
        <fullName evidence="1">Uncharacterized protein</fullName>
    </submittedName>
</protein>
<dbReference type="Proteomes" id="UP001392318">
    <property type="component" value="Unassembled WGS sequence"/>
</dbReference>
<sequence length="79" mass="8771">MTLKGTVDSGVWRVEAETSPAEQGGFCCLINVAHGSPDRHFNHAFPHHRIFESEVAAVLEGLREGVVWVDLKCRHAFDV</sequence>
<accession>A0ACC6RK59</accession>
<reference evidence="1" key="1">
    <citation type="submission" date="2024-01" db="EMBL/GenBank/DDBJ databases">
        <title>The diversity of rhizobia nodulating Mimosa spp. in eleven states of Brazil covering several biomes is determined by host plant, location, and edaphic factors.</title>
        <authorList>
            <person name="Rouws L."/>
            <person name="Barauna A."/>
            <person name="Beukes C."/>
            <person name="De Faria S.M."/>
            <person name="Gross E."/>
            <person name="Dos Reis Junior F.B."/>
            <person name="Simon M."/>
            <person name="Maluk M."/>
            <person name="Odee D.W."/>
            <person name="Kenicer G."/>
            <person name="Young J.P.W."/>
            <person name="Reis V.M."/>
            <person name="Zilli J."/>
            <person name="James E.K."/>
        </authorList>
    </citation>
    <scope>NUCLEOTIDE SEQUENCE</scope>
    <source>
        <strain evidence="1">JPY452</strain>
    </source>
</reference>
<organism evidence="1 2">
    <name type="scientific">Paraburkholderia unamae</name>
    <dbReference type="NCBI Taxonomy" id="219649"/>
    <lineage>
        <taxon>Bacteria</taxon>
        <taxon>Pseudomonadati</taxon>
        <taxon>Pseudomonadota</taxon>
        <taxon>Betaproteobacteria</taxon>
        <taxon>Burkholderiales</taxon>
        <taxon>Burkholderiaceae</taxon>
        <taxon>Paraburkholderia</taxon>
    </lineage>
</organism>
<comment type="caution">
    <text evidence="1">The sequence shown here is derived from an EMBL/GenBank/DDBJ whole genome shotgun (WGS) entry which is preliminary data.</text>
</comment>
<dbReference type="EMBL" id="JAYMRU010000013">
    <property type="protein sequence ID" value="MEM5402085.1"/>
    <property type="molecule type" value="Genomic_DNA"/>
</dbReference>
<evidence type="ECO:0000313" key="1">
    <source>
        <dbReference type="EMBL" id="MEM5402085.1"/>
    </source>
</evidence>
<evidence type="ECO:0000313" key="2">
    <source>
        <dbReference type="Proteomes" id="UP001392318"/>
    </source>
</evidence>